<dbReference type="InterPro" id="IPR010982">
    <property type="entry name" value="Lambda_DNA-bd_dom_sf"/>
</dbReference>
<dbReference type="InterPro" id="IPR050807">
    <property type="entry name" value="TransReg_Diox_bact_type"/>
</dbReference>
<dbReference type="CDD" id="cd00093">
    <property type="entry name" value="HTH_XRE"/>
    <property type="match status" value="1"/>
</dbReference>
<keyword evidence="2" id="KW-0238">DNA-binding</keyword>
<dbReference type="Gene3D" id="1.10.260.40">
    <property type="entry name" value="lambda repressor-like DNA-binding domains"/>
    <property type="match status" value="1"/>
</dbReference>
<dbReference type="SMART" id="SM00530">
    <property type="entry name" value="HTH_XRE"/>
    <property type="match status" value="1"/>
</dbReference>
<keyword evidence="1" id="KW-0805">Transcription regulation</keyword>
<dbReference type="GO" id="GO:0003677">
    <property type="term" value="F:DNA binding"/>
    <property type="evidence" value="ECO:0007669"/>
    <property type="project" value="UniProtKB-KW"/>
</dbReference>
<feature type="domain" description="HTH cro/C1-type" evidence="4">
    <location>
        <begin position="14"/>
        <end position="68"/>
    </location>
</feature>
<dbReference type="AlphaFoldDB" id="A0A3A5L3R2"/>
<dbReference type="SUPFAM" id="SSF47413">
    <property type="entry name" value="lambda repressor-like DNA-binding domains"/>
    <property type="match status" value="1"/>
</dbReference>
<dbReference type="PANTHER" id="PTHR46797">
    <property type="entry name" value="HTH-TYPE TRANSCRIPTIONAL REGULATOR"/>
    <property type="match status" value="1"/>
</dbReference>
<accession>A0A3A5L3R2</accession>
<evidence type="ECO:0000259" key="4">
    <source>
        <dbReference type="PROSITE" id="PS50943"/>
    </source>
</evidence>
<evidence type="ECO:0000256" key="3">
    <source>
        <dbReference type="ARBA" id="ARBA00023163"/>
    </source>
</evidence>
<comment type="caution">
    <text evidence="5">The sequence shown here is derived from an EMBL/GenBank/DDBJ whole genome shotgun (WGS) entry which is preliminary data.</text>
</comment>
<evidence type="ECO:0000256" key="2">
    <source>
        <dbReference type="ARBA" id="ARBA00023125"/>
    </source>
</evidence>
<dbReference type="Pfam" id="PF01381">
    <property type="entry name" value="HTH_3"/>
    <property type="match status" value="1"/>
</dbReference>
<gene>
    <name evidence="5" type="ORF">D6J04_08895</name>
</gene>
<name>A0A3A5L3R2_9GAMM</name>
<evidence type="ECO:0000256" key="1">
    <source>
        <dbReference type="ARBA" id="ARBA00023015"/>
    </source>
</evidence>
<evidence type="ECO:0000313" key="5">
    <source>
        <dbReference type="EMBL" id="RJT46647.1"/>
    </source>
</evidence>
<dbReference type="PANTHER" id="PTHR46797:SF23">
    <property type="entry name" value="HTH-TYPE TRANSCRIPTIONAL REGULATOR SUTR"/>
    <property type="match status" value="1"/>
</dbReference>
<dbReference type="EMBL" id="QZWB01000008">
    <property type="protein sequence ID" value="RJT46647.1"/>
    <property type="molecule type" value="Genomic_DNA"/>
</dbReference>
<keyword evidence="3" id="KW-0804">Transcription</keyword>
<proteinExistence type="predicted"/>
<dbReference type="GeneID" id="48946419"/>
<protein>
    <submittedName>
        <fullName evidence="5">Helix-turn-helix domain-containing protein</fullName>
    </submittedName>
</protein>
<dbReference type="Proteomes" id="UP000270757">
    <property type="component" value="Unassembled WGS sequence"/>
</dbReference>
<dbReference type="RefSeq" id="WP_115300432.1">
    <property type="nucleotide sequence ID" value="NZ_CAAAIR010000009.1"/>
</dbReference>
<organism evidence="5 6">
    <name type="scientific">Legionella taurinensis</name>
    <dbReference type="NCBI Taxonomy" id="70611"/>
    <lineage>
        <taxon>Bacteria</taxon>
        <taxon>Pseudomonadati</taxon>
        <taxon>Pseudomonadota</taxon>
        <taxon>Gammaproteobacteria</taxon>
        <taxon>Legionellales</taxon>
        <taxon>Legionellaceae</taxon>
        <taxon>Legionella</taxon>
    </lineage>
</organism>
<dbReference type="GO" id="GO:0005829">
    <property type="term" value="C:cytosol"/>
    <property type="evidence" value="ECO:0007669"/>
    <property type="project" value="TreeGrafter"/>
</dbReference>
<dbReference type="PROSITE" id="PS50943">
    <property type="entry name" value="HTH_CROC1"/>
    <property type="match status" value="1"/>
</dbReference>
<dbReference type="InterPro" id="IPR001387">
    <property type="entry name" value="Cro/C1-type_HTH"/>
</dbReference>
<reference evidence="5 6" key="1">
    <citation type="submission" date="2018-09" db="EMBL/GenBank/DDBJ databases">
        <title>Draft genome sequences of Legionella taurinensis isolated from water samples.</title>
        <authorList>
            <person name="Chakeri A."/>
            <person name="Allerberger F."/>
            <person name="Kundi M."/>
            <person name="Ruppitsch W."/>
            <person name="Schmid D."/>
        </authorList>
    </citation>
    <scope>NUCLEOTIDE SEQUENCE [LARGE SCALE GENOMIC DNA]</scope>
    <source>
        <strain evidence="5 6">4570-18-6</strain>
    </source>
</reference>
<dbReference type="GO" id="GO:0003700">
    <property type="term" value="F:DNA-binding transcription factor activity"/>
    <property type="evidence" value="ECO:0007669"/>
    <property type="project" value="TreeGrafter"/>
</dbReference>
<sequence>MKKQTDLILLGKQIRKIRKEKGFSQEGFANFIEMNRGYYGTVERGEANMTIINLLKILKGLDVTPNELFPPSTYVNLEKKITKNSAKS</sequence>
<evidence type="ECO:0000313" key="6">
    <source>
        <dbReference type="Proteomes" id="UP000270757"/>
    </source>
</evidence>